<evidence type="ECO:0000256" key="6">
    <source>
        <dbReference type="ARBA" id="ARBA00022801"/>
    </source>
</evidence>
<organism evidence="13 14">
    <name type="scientific">Actinia tenebrosa</name>
    <name type="common">Australian red waratah sea anemone</name>
    <dbReference type="NCBI Taxonomy" id="6105"/>
    <lineage>
        <taxon>Eukaryota</taxon>
        <taxon>Metazoa</taxon>
        <taxon>Cnidaria</taxon>
        <taxon>Anthozoa</taxon>
        <taxon>Hexacorallia</taxon>
        <taxon>Actiniaria</taxon>
        <taxon>Actiniidae</taxon>
        <taxon>Actinia</taxon>
    </lineage>
</organism>
<dbReference type="SUPFAM" id="SSF55979">
    <property type="entry name" value="DNA clamp"/>
    <property type="match status" value="1"/>
</dbReference>
<dbReference type="PANTHER" id="PTHR15237:SF0">
    <property type="entry name" value="CELL CYCLE CHECKPOINT CONTROL PROTEIN"/>
    <property type="match status" value="1"/>
</dbReference>
<evidence type="ECO:0000256" key="7">
    <source>
        <dbReference type="ARBA" id="ARBA00022839"/>
    </source>
</evidence>
<gene>
    <name evidence="14" type="primary">LOC116293624</name>
</gene>
<keyword evidence="5" id="KW-0227">DNA damage</keyword>
<name>A0A6P8HMJ5_ACTTE</name>
<sequence>MRCVVPGRSLKLFAKAIHCLSKIGEELYLEALPDGLALRTVNLSRSAYACFKFHSSFFLSYDDGSKDLTDESQAEDMLKCKIAMKSCLSAFKSMNTIEKSVDRCRIDLNVSKARLVFLLFCKHGITKTHNLTFQECETLQAVFTKDLCPNFITTQPKVLMDTVSNFPNNQEELSLTVTPEVIRFKNYTDDEPDPNKVIHTQTSLSPDEFNNYQIGVDTDVTFCLKELRAILAFGEYSGQPINIHFETGGKPIVFSMDADSTYEADFVLATLVDELPSSSQSSQTSTTAKSLTSNKKSSQNPRIPNGKLIANESNSLASKQPKTNVIHDKEAENDVARQHGDHNDDDDDMADEEMNELVIPNLEEAEPEELPFGSKRYSSVSLSKAKKEGAVRQGQDVMGINKKLSKIPKTSQEKSMMGLNVSANPIQTPPSSINDVSFLNNVDMPSLGNSFSSQKSPQFGKKMISQSKKHQSADDSCATLDDDDYDFVPGTPPSKKFKSMFFGTHSESHLQEIPKAPVLAADTDDEDSD</sequence>
<protein>
    <recommendedName>
        <fullName evidence="10">Cell cycle checkpoint control protein RAD9A</fullName>
    </recommendedName>
    <alternativeName>
        <fullName evidence="11">DNA repair exonuclease rad9 homolog A</fullName>
    </alternativeName>
</protein>
<dbReference type="FunCoup" id="A0A6P8HMJ5">
    <property type="interactions" value="1439"/>
</dbReference>
<evidence type="ECO:0000256" key="2">
    <source>
        <dbReference type="ARBA" id="ARBA00008494"/>
    </source>
</evidence>
<evidence type="ECO:0000256" key="3">
    <source>
        <dbReference type="ARBA" id="ARBA00022553"/>
    </source>
</evidence>
<dbReference type="GeneID" id="116293624"/>
<feature type="compositionally biased region" description="Low complexity" evidence="12">
    <location>
        <begin position="277"/>
        <end position="293"/>
    </location>
</feature>
<dbReference type="KEGG" id="aten:116293624"/>
<evidence type="ECO:0000256" key="12">
    <source>
        <dbReference type="SAM" id="MobiDB-lite"/>
    </source>
</evidence>
<evidence type="ECO:0000256" key="11">
    <source>
        <dbReference type="ARBA" id="ARBA00079896"/>
    </source>
</evidence>
<dbReference type="Gene3D" id="3.70.10.10">
    <property type="match status" value="1"/>
</dbReference>
<dbReference type="RefSeq" id="XP_031556936.1">
    <property type="nucleotide sequence ID" value="XM_031701076.1"/>
</dbReference>
<keyword evidence="3" id="KW-0597">Phosphoprotein</keyword>
<keyword evidence="8" id="KW-0539">Nucleus</keyword>
<dbReference type="PIRSF" id="PIRSF009303">
    <property type="entry name" value="Cell_cycle_RAD9"/>
    <property type="match status" value="1"/>
</dbReference>
<keyword evidence="6" id="KW-0378">Hydrolase</keyword>
<dbReference type="InterPro" id="IPR007268">
    <property type="entry name" value="Rad9/Ddc1"/>
</dbReference>
<evidence type="ECO:0000256" key="1">
    <source>
        <dbReference type="ARBA" id="ARBA00004123"/>
    </source>
</evidence>
<evidence type="ECO:0000256" key="8">
    <source>
        <dbReference type="ARBA" id="ARBA00023242"/>
    </source>
</evidence>
<evidence type="ECO:0000256" key="10">
    <source>
        <dbReference type="ARBA" id="ARBA00069752"/>
    </source>
</evidence>
<evidence type="ECO:0000313" key="13">
    <source>
        <dbReference type="Proteomes" id="UP000515163"/>
    </source>
</evidence>
<evidence type="ECO:0000313" key="14">
    <source>
        <dbReference type="RefSeq" id="XP_031556936.1"/>
    </source>
</evidence>
<dbReference type="GO" id="GO:0031573">
    <property type="term" value="P:mitotic intra-S DNA damage checkpoint signaling"/>
    <property type="evidence" value="ECO:0007669"/>
    <property type="project" value="TreeGrafter"/>
</dbReference>
<feature type="compositionally biased region" description="Basic and acidic residues" evidence="12">
    <location>
        <begin position="330"/>
        <end position="342"/>
    </location>
</feature>
<feature type="compositionally biased region" description="Polar residues" evidence="12">
    <location>
        <begin position="311"/>
        <end position="323"/>
    </location>
</feature>
<proteinExistence type="inferred from homology"/>
<evidence type="ECO:0000256" key="4">
    <source>
        <dbReference type="ARBA" id="ARBA00022722"/>
    </source>
</evidence>
<dbReference type="GO" id="GO:0030896">
    <property type="term" value="C:checkpoint clamp complex"/>
    <property type="evidence" value="ECO:0007669"/>
    <property type="project" value="InterPro"/>
</dbReference>
<feature type="region of interest" description="Disordered" evidence="12">
    <location>
        <begin position="508"/>
        <end position="529"/>
    </location>
</feature>
<dbReference type="FunFam" id="3.70.10.10:FF:000005">
    <property type="entry name" value="Cell cycle checkpoint control protein"/>
    <property type="match status" value="1"/>
</dbReference>
<dbReference type="InterPro" id="IPR046938">
    <property type="entry name" value="DNA_clamp_sf"/>
</dbReference>
<dbReference type="InParanoid" id="A0A6P8HMJ5"/>
<evidence type="ECO:0000256" key="5">
    <source>
        <dbReference type="ARBA" id="ARBA00022763"/>
    </source>
</evidence>
<keyword evidence="13" id="KW-1185">Reference proteome</keyword>
<dbReference type="AlphaFoldDB" id="A0A6P8HMJ5"/>
<comment type="subcellular location">
    <subcellularLocation>
        <location evidence="1">Nucleus</location>
    </subcellularLocation>
</comment>
<dbReference type="InterPro" id="IPR026584">
    <property type="entry name" value="Rad9"/>
</dbReference>
<dbReference type="GO" id="GO:0006281">
    <property type="term" value="P:DNA repair"/>
    <property type="evidence" value="ECO:0007669"/>
    <property type="project" value="InterPro"/>
</dbReference>
<keyword evidence="4" id="KW-0540">Nuclease</keyword>
<dbReference type="Proteomes" id="UP000515163">
    <property type="component" value="Unplaced"/>
</dbReference>
<dbReference type="GO" id="GO:0071479">
    <property type="term" value="P:cellular response to ionizing radiation"/>
    <property type="evidence" value="ECO:0007669"/>
    <property type="project" value="TreeGrafter"/>
</dbReference>
<keyword evidence="7" id="KW-0269">Exonuclease</keyword>
<dbReference type="Pfam" id="PF04139">
    <property type="entry name" value="Rad9"/>
    <property type="match status" value="1"/>
</dbReference>
<feature type="region of interest" description="Disordered" evidence="12">
    <location>
        <begin position="275"/>
        <end position="323"/>
    </location>
</feature>
<accession>A0A6P8HMJ5</accession>
<evidence type="ECO:0000256" key="9">
    <source>
        <dbReference type="ARBA" id="ARBA00059283"/>
    </source>
</evidence>
<feature type="region of interest" description="Disordered" evidence="12">
    <location>
        <begin position="451"/>
        <end position="479"/>
    </location>
</feature>
<dbReference type="PANTHER" id="PTHR15237">
    <property type="entry name" value="DNA REPAIR PROTEIN RAD9"/>
    <property type="match status" value="1"/>
</dbReference>
<comment type="similarity">
    <text evidence="2">Belongs to the rad9 family.</text>
</comment>
<feature type="region of interest" description="Disordered" evidence="12">
    <location>
        <begin position="330"/>
        <end position="349"/>
    </location>
</feature>
<dbReference type="CDD" id="cd00577">
    <property type="entry name" value="PCNA"/>
    <property type="match status" value="1"/>
</dbReference>
<dbReference type="GO" id="GO:0000076">
    <property type="term" value="P:DNA replication checkpoint signaling"/>
    <property type="evidence" value="ECO:0007669"/>
    <property type="project" value="TreeGrafter"/>
</dbReference>
<dbReference type="GO" id="GO:0004527">
    <property type="term" value="F:exonuclease activity"/>
    <property type="evidence" value="ECO:0007669"/>
    <property type="project" value="UniProtKB-KW"/>
</dbReference>
<comment type="function">
    <text evidence="9">Component of the 9-1-1 cell-cycle checkpoint response complex that plays a major role in DNA repair. The 9-1-1 complex is recruited to DNA lesion upon damage by the RAD17-replication factor C (RFC) clamp loader complex. Acts then as a sliding clamp platform on DNA for several proteins involved in long-patch base excision repair (LP-BER). The 9-1-1 complex stimulates DNA polymerase beta (POLB) activity by increasing its affinity for the 3'-OH end of the primer-template and stabilizes POLB to those sites where LP-BER proceeds; endonuclease FEN1 cleavage activity on substrates with double, nick, or gap flaps of distinct sequences and lengths; and DNA ligase I (LIG1) on long-patch base excision repair substrates. The 9-1-1 complex is necessary for the recruitment of RHNO1 to sites of double-stranded breaks (DSB) occurring during the S phase. RAD9A possesses 3'-&gt;5' double stranded DNA exonuclease activity.</text>
</comment>
<dbReference type="OrthoDB" id="60092at2759"/>
<reference evidence="14" key="1">
    <citation type="submission" date="2025-08" db="UniProtKB">
        <authorList>
            <consortium name="RefSeq"/>
        </authorList>
    </citation>
    <scope>IDENTIFICATION</scope>
    <source>
        <tissue evidence="14">Tentacle</tissue>
    </source>
</reference>